<dbReference type="Gene3D" id="2.40.70.10">
    <property type="entry name" value="Acid Proteases"/>
    <property type="match status" value="1"/>
</dbReference>
<name>A0A4Q9MN71_9APHY</name>
<accession>A0A4Q9MN71</accession>
<proteinExistence type="predicted"/>
<dbReference type="PROSITE" id="PS00141">
    <property type="entry name" value="ASP_PROTEASE"/>
    <property type="match status" value="1"/>
</dbReference>
<evidence type="ECO:0000313" key="2">
    <source>
        <dbReference type="EMBL" id="TBU27506.1"/>
    </source>
</evidence>
<dbReference type="InterPro" id="IPR001969">
    <property type="entry name" value="Aspartic_peptidase_AS"/>
</dbReference>
<dbReference type="GO" id="GO:0006508">
    <property type="term" value="P:proteolysis"/>
    <property type="evidence" value="ECO:0007669"/>
    <property type="project" value="InterPro"/>
</dbReference>
<dbReference type="EMBL" id="ML143431">
    <property type="protein sequence ID" value="TBU27506.1"/>
    <property type="molecule type" value="Genomic_DNA"/>
</dbReference>
<protein>
    <submittedName>
        <fullName evidence="2">Uncharacterized protein</fullName>
    </submittedName>
</protein>
<dbReference type="AlphaFoldDB" id="A0A4Q9MN71"/>
<dbReference type="Proteomes" id="UP000292957">
    <property type="component" value="Unassembled WGS sequence"/>
</dbReference>
<dbReference type="SUPFAM" id="SSF50630">
    <property type="entry name" value="Acid proteases"/>
    <property type="match status" value="1"/>
</dbReference>
<evidence type="ECO:0000256" key="1">
    <source>
        <dbReference type="ARBA" id="ARBA00022750"/>
    </source>
</evidence>
<sequence length="254" mass="28781">MTIYFALRFPAEYYPAFSRPLPIDSWMAFNTWPCGDAPSWSSRIGVIPRHFDHGARHVPAWKVWLRSLTFQPMGYREDGGILEGWCRIVFTNRANPNGLRVLLDTGASISTLPHHAIQTMHSVLFKNEGSVPVAQRGDPNWHTYTVNELLSREGQVRYEFGGYNGESPVIVLGPMQGFVYLKYPPPTIEQGTRFEGLIFPMVPAETDVATLGVNFFQTMYVALTKAKTSLHYVQLAAQWPENWERDLAAYVLPS</sequence>
<reference evidence="2" key="1">
    <citation type="submission" date="2019-01" db="EMBL/GenBank/DDBJ databases">
        <title>Draft genome sequences of three monokaryotic isolates of the white-rot basidiomycete fungus Dichomitus squalens.</title>
        <authorList>
            <consortium name="DOE Joint Genome Institute"/>
            <person name="Lopez S.C."/>
            <person name="Andreopoulos B."/>
            <person name="Pangilinan J."/>
            <person name="Lipzen A."/>
            <person name="Riley R."/>
            <person name="Ahrendt S."/>
            <person name="Ng V."/>
            <person name="Barry K."/>
            <person name="Daum C."/>
            <person name="Grigoriev I.V."/>
            <person name="Hilden K.S."/>
            <person name="Makela M.R."/>
            <person name="de Vries R.P."/>
        </authorList>
    </citation>
    <scope>NUCLEOTIDE SEQUENCE [LARGE SCALE GENOMIC DNA]</scope>
    <source>
        <strain evidence="2">OM18370.1</strain>
    </source>
</reference>
<organism evidence="2">
    <name type="scientific">Dichomitus squalens</name>
    <dbReference type="NCBI Taxonomy" id="114155"/>
    <lineage>
        <taxon>Eukaryota</taxon>
        <taxon>Fungi</taxon>
        <taxon>Dikarya</taxon>
        <taxon>Basidiomycota</taxon>
        <taxon>Agaricomycotina</taxon>
        <taxon>Agaricomycetes</taxon>
        <taxon>Polyporales</taxon>
        <taxon>Polyporaceae</taxon>
        <taxon>Dichomitus</taxon>
    </lineage>
</organism>
<keyword evidence="1" id="KW-0378">Hydrolase</keyword>
<keyword evidence="1" id="KW-0064">Aspartyl protease</keyword>
<keyword evidence="1" id="KW-0645">Protease</keyword>
<gene>
    <name evidence="2" type="ORF">BD311DRAFT_376620</name>
</gene>
<dbReference type="GO" id="GO:0004190">
    <property type="term" value="F:aspartic-type endopeptidase activity"/>
    <property type="evidence" value="ECO:0007669"/>
    <property type="project" value="UniProtKB-KW"/>
</dbReference>
<dbReference type="OrthoDB" id="2757941at2759"/>
<dbReference type="InterPro" id="IPR021109">
    <property type="entry name" value="Peptidase_aspartic_dom_sf"/>
</dbReference>